<dbReference type="NCBIfam" id="TIGR00254">
    <property type="entry name" value="GGDEF"/>
    <property type="match status" value="1"/>
</dbReference>
<dbReference type="Gene3D" id="3.30.70.270">
    <property type="match status" value="1"/>
</dbReference>
<dbReference type="InterPro" id="IPR029150">
    <property type="entry name" value="dCache_3"/>
</dbReference>
<evidence type="ECO:0000313" key="4">
    <source>
        <dbReference type="Proteomes" id="UP001596425"/>
    </source>
</evidence>
<proteinExistence type="predicted"/>
<dbReference type="PROSITE" id="PS50887">
    <property type="entry name" value="GGDEF"/>
    <property type="match status" value="1"/>
</dbReference>
<dbReference type="CDD" id="cd01949">
    <property type="entry name" value="GGDEF"/>
    <property type="match status" value="1"/>
</dbReference>
<dbReference type="SMART" id="SM00267">
    <property type="entry name" value="GGDEF"/>
    <property type="match status" value="1"/>
</dbReference>
<keyword evidence="3" id="KW-0548">Nucleotidyltransferase</keyword>
<dbReference type="Pfam" id="PF14827">
    <property type="entry name" value="dCache_3"/>
    <property type="match status" value="1"/>
</dbReference>
<keyword evidence="1" id="KW-0472">Membrane</keyword>
<dbReference type="EMBL" id="JBHSVR010000001">
    <property type="protein sequence ID" value="MFC6634870.1"/>
    <property type="molecule type" value="Genomic_DNA"/>
</dbReference>
<dbReference type="Pfam" id="PF00990">
    <property type="entry name" value="GGDEF"/>
    <property type="match status" value="1"/>
</dbReference>
<keyword evidence="1" id="KW-0812">Transmembrane</keyword>
<dbReference type="InterPro" id="IPR029787">
    <property type="entry name" value="Nucleotide_cyclase"/>
</dbReference>
<accession>A0ABW1YTW9</accession>
<dbReference type="PANTHER" id="PTHR46663:SF2">
    <property type="entry name" value="GGDEF DOMAIN-CONTAINING PROTEIN"/>
    <property type="match status" value="1"/>
</dbReference>
<organism evidence="3 4">
    <name type="scientific">Microbulbifer taiwanensis</name>
    <dbReference type="NCBI Taxonomy" id="986746"/>
    <lineage>
        <taxon>Bacteria</taxon>
        <taxon>Pseudomonadati</taxon>
        <taxon>Pseudomonadota</taxon>
        <taxon>Gammaproteobacteria</taxon>
        <taxon>Cellvibrionales</taxon>
        <taxon>Microbulbiferaceae</taxon>
        <taxon>Microbulbifer</taxon>
    </lineage>
</organism>
<evidence type="ECO:0000313" key="3">
    <source>
        <dbReference type="EMBL" id="MFC6634870.1"/>
    </source>
</evidence>
<sequence>MRLHSLRVKASVFSLLLIVAMCLFFILLGNGSMQSLLEKSRENRYLTYQYQISGLLNQSREELVQLSDLIVLWRGGTSASPEILRGLFDRQWEYVQISWGLESLKLYTNDRQPPIHWGESTRRLTPEQIREVIISGQPLESVHCSRICVQSLAVPVIAGDSTDYVLQVDRSLADKLVTFREITGSDIGILSAAHSTPAFHTNDYLDSWKREVLALTSKEMLMPLLRQIAAEQSQMPGLRYTKSHLFESKHFDVKTIPVNSTEENGAHFVIVDNVSDQIAQIDSSLKLLLLFSVLGAFIFISAITSMLWRPILRLRRLAEALPLLSEGKFDAARGLIRPVSKRNAHYDEIDVLDSTGLAVCDQLEVMKEIVSQNTAELERIAMYDTLTGLANRHNIVEELKKYLHGGDFGDGTGYLFFVDLDNFKQVNDSLGHQGGDDLLRVVAQRLVSVMRFGDMVARLGGDEFCVFVRSLSSDGTYRTLAEKMLSIVAEPVRIGDDMVRVTLSIGVVAIPEHGNTLEAILQKADIAMYHAKFRGKNNYQLYSADLPGMETLGEESLEREDVELIAGSDSPY</sequence>
<reference evidence="4" key="1">
    <citation type="journal article" date="2019" name="Int. J. Syst. Evol. Microbiol.">
        <title>The Global Catalogue of Microorganisms (GCM) 10K type strain sequencing project: providing services to taxonomists for standard genome sequencing and annotation.</title>
        <authorList>
            <consortium name="The Broad Institute Genomics Platform"/>
            <consortium name="The Broad Institute Genome Sequencing Center for Infectious Disease"/>
            <person name="Wu L."/>
            <person name="Ma J."/>
        </authorList>
    </citation>
    <scope>NUCLEOTIDE SEQUENCE [LARGE SCALE GENOMIC DNA]</scope>
    <source>
        <strain evidence="4">CGMCC 1.13718</strain>
    </source>
</reference>
<protein>
    <submittedName>
        <fullName evidence="3">Diguanylate cyclase domain-containing protein</fullName>
        <ecNumber evidence="3">2.7.7.65</ecNumber>
    </submittedName>
</protein>
<dbReference type="InterPro" id="IPR052163">
    <property type="entry name" value="DGC-Regulatory_Protein"/>
</dbReference>
<dbReference type="GO" id="GO:0052621">
    <property type="term" value="F:diguanylate cyclase activity"/>
    <property type="evidence" value="ECO:0007669"/>
    <property type="project" value="UniProtKB-EC"/>
</dbReference>
<keyword evidence="1" id="KW-1133">Transmembrane helix</keyword>
<dbReference type="PANTHER" id="PTHR46663">
    <property type="entry name" value="DIGUANYLATE CYCLASE DGCT-RELATED"/>
    <property type="match status" value="1"/>
</dbReference>
<keyword evidence="4" id="KW-1185">Reference proteome</keyword>
<evidence type="ECO:0000256" key="1">
    <source>
        <dbReference type="SAM" id="Phobius"/>
    </source>
</evidence>
<dbReference type="RefSeq" id="WP_193191259.1">
    <property type="nucleotide sequence ID" value="NZ_JACZFR010000017.1"/>
</dbReference>
<feature type="domain" description="GGDEF" evidence="2">
    <location>
        <begin position="411"/>
        <end position="544"/>
    </location>
</feature>
<dbReference type="InterPro" id="IPR000160">
    <property type="entry name" value="GGDEF_dom"/>
</dbReference>
<keyword evidence="3" id="KW-0808">Transferase</keyword>
<dbReference type="SUPFAM" id="SSF55073">
    <property type="entry name" value="Nucleotide cyclase"/>
    <property type="match status" value="1"/>
</dbReference>
<dbReference type="Proteomes" id="UP001596425">
    <property type="component" value="Unassembled WGS sequence"/>
</dbReference>
<comment type="caution">
    <text evidence="3">The sequence shown here is derived from an EMBL/GenBank/DDBJ whole genome shotgun (WGS) entry which is preliminary data.</text>
</comment>
<name>A0ABW1YTW9_9GAMM</name>
<dbReference type="InterPro" id="IPR043128">
    <property type="entry name" value="Rev_trsase/Diguanyl_cyclase"/>
</dbReference>
<evidence type="ECO:0000259" key="2">
    <source>
        <dbReference type="PROSITE" id="PS50887"/>
    </source>
</evidence>
<feature type="transmembrane region" description="Helical" evidence="1">
    <location>
        <begin position="287"/>
        <end position="308"/>
    </location>
</feature>
<dbReference type="EC" id="2.7.7.65" evidence="3"/>
<gene>
    <name evidence="3" type="ORF">ACFQBM_16400</name>
</gene>